<dbReference type="GO" id="GO:0006508">
    <property type="term" value="P:proteolysis"/>
    <property type="evidence" value="ECO:0007669"/>
    <property type="project" value="InterPro"/>
</dbReference>
<dbReference type="InterPro" id="IPR000668">
    <property type="entry name" value="Peptidase_C1A_C"/>
</dbReference>
<sequence length="202" mass="21409">MKSLVVAITILFFVALTSSINLSPEALNTIALASGSNTIFAVNQFADLTAQEFHQIYLMNNVPTSIPDNAPVSTLSSDHILSHLSPGIDWRTMGAVASVKTQGQCSSSWAFSAIGNIEGSSTAVVLLMNEITLQGYSWQKEFNASQPGVKISGWVMLGTNETEIAASVDVHTKVGEKGIMKIARGVGKCGLNQLVSTSYVVS</sequence>
<evidence type="ECO:0000259" key="3">
    <source>
        <dbReference type="Pfam" id="PF00112"/>
    </source>
</evidence>
<dbReference type="Gene3D" id="3.90.70.10">
    <property type="entry name" value="Cysteine proteinases"/>
    <property type="match status" value="1"/>
</dbReference>
<dbReference type="GO" id="GO:0008234">
    <property type="term" value="F:cysteine-type peptidase activity"/>
    <property type="evidence" value="ECO:0007669"/>
    <property type="project" value="InterPro"/>
</dbReference>
<dbReference type="PANTHER" id="PTHR12411">
    <property type="entry name" value="CYSTEINE PROTEASE FAMILY C1-RELATED"/>
    <property type="match status" value="1"/>
</dbReference>
<dbReference type="EMBL" id="GL883026">
    <property type="protein sequence ID" value="EGG15332.1"/>
    <property type="molecule type" value="Genomic_DNA"/>
</dbReference>
<dbReference type="Pfam" id="PF00112">
    <property type="entry name" value="Peptidase_C1"/>
    <property type="match status" value="1"/>
</dbReference>
<dbReference type="InterPro" id="IPR038765">
    <property type="entry name" value="Papain-like_cys_pep_sf"/>
</dbReference>
<proteinExistence type="inferred from homology"/>
<comment type="similarity">
    <text evidence="1">Belongs to the peptidase C1 family.</text>
</comment>
<reference evidence="5" key="1">
    <citation type="journal article" date="2011" name="Genome Res.">
        <title>Phylogeny-wide analysis of social amoeba genomes highlights ancient origins for complex intercellular communication.</title>
        <authorList>
            <person name="Heidel A.J."/>
            <person name="Lawal H.M."/>
            <person name="Felder M."/>
            <person name="Schilde C."/>
            <person name="Helps N.R."/>
            <person name="Tunggal B."/>
            <person name="Rivero F."/>
            <person name="John U."/>
            <person name="Schleicher M."/>
            <person name="Eichinger L."/>
            <person name="Platzer M."/>
            <person name="Noegel A.A."/>
            <person name="Schaap P."/>
            <person name="Gloeckner G."/>
        </authorList>
    </citation>
    <scope>NUCLEOTIDE SEQUENCE [LARGE SCALE GENOMIC DNA]</scope>
    <source>
        <strain evidence="5">SH3</strain>
    </source>
</reference>
<feature type="chain" id="PRO_5018605469" description="Peptidase C1A papain C-terminal domain-containing protein" evidence="2">
    <location>
        <begin position="20"/>
        <end position="202"/>
    </location>
</feature>
<evidence type="ECO:0000256" key="1">
    <source>
        <dbReference type="ARBA" id="ARBA00008455"/>
    </source>
</evidence>
<dbReference type="Proteomes" id="UP000007797">
    <property type="component" value="Unassembled WGS sequence"/>
</dbReference>
<dbReference type="InterPro" id="IPR013128">
    <property type="entry name" value="Peptidase_C1A"/>
</dbReference>
<evidence type="ECO:0000313" key="5">
    <source>
        <dbReference type="Proteomes" id="UP000007797"/>
    </source>
</evidence>
<dbReference type="RefSeq" id="XP_004352052.1">
    <property type="nucleotide sequence ID" value="XM_004352000.1"/>
</dbReference>
<dbReference type="STRING" id="1054147.F4Q9G3"/>
<feature type="signal peptide" evidence="2">
    <location>
        <begin position="1"/>
        <end position="19"/>
    </location>
</feature>
<keyword evidence="2" id="KW-0732">Signal</keyword>
<evidence type="ECO:0000313" key="4">
    <source>
        <dbReference type="EMBL" id="EGG15332.1"/>
    </source>
</evidence>
<dbReference type="MEROPS" id="C01.160"/>
<dbReference type="AlphaFoldDB" id="F4Q9G3"/>
<name>F4Q9G3_CACFS</name>
<evidence type="ECO:0000256" key="2">
    <source>
        <dbReference type="SAM" id="SignalP"/>
    </source>
</evidence>
<feature type="domain" description="Peptidase C1A papain C-terminal" evidence="3">
    <location>
        <begin position="87"/>
        <end position="121"/>
    </location>
</feature>
<dbReference type="OrthoDB" id="615630at2759"/>
<dbReference type="GeneID" id="14867711"/>
<accession>F4Q9G3</accession>
<protein>
    <recommendedName>
        <fullName evidence="3">Peptidase C1A papain C-terminal domain-containing protein</fullName>
    </recommendedName>
</protein>
<gene>
    <name evidence="4" type="ORF">DFA_10166</name>
</gene>
<dbReference type="KEGG" id="dfa:DFA_10166"/>
<keyword evidence="5" id="KW-1185">Reference proteome</keyword>
<dbReference type="SUPFAM" id="SSF54001">
    <property type="entry name" value="Cysteine proteinases"/>
    <property type="match status" value="1"/>
</dbReference>
<organism evidence="4 5">
    <name type="scientific">Cavenderia fasciculata</name>
    <name type="common">Slime mold</name>
    <name type="synonym">Dictyostelium fasciculatum</name>
    <dbReference type="NCBI Taxonomy" id="261658"/>
    <lineage>
        <taxon>Eukaryota</taxon>
        <taxon>Amoebozoa</taxon>
        <taxon>Evosea</taxon>
        <taxon>Eumycetozoa</taxon>
        <taxon>Dictyostelia</taxon>
        <taxon>Acytosteliales</taxon>
        <taxon>Cavenderiaceae</taxon>
        <taxon>Cavenderia</taxon>
    </lineage>
</organism>